<organism evidence="2 3">
    <name type="scientific">Sulfolobus tengchongensis</name>
    <dbReference type="NCBI Taxonomy" id="207809"/>
    <lineage>
        <taxon>Archaea</taxon>
        <taxon>Thermoproteota</taxon>
        <taxon>Thermoprotei</taxon>
        <taxon>Sulfolobales</taxon>
        <taxon>Sulfolobaceae</taxon>
        <taxon>Sulfolobus</taxon>
    </lineage>
</organism>
<dbReference type="RefSeq" id="WP_338598573.1">
    <property type="nucleotide sequence ID" value="NZ_CP146016.1"/>
</dbReference>
<dbReference type="InterPro" id="IPR007050">
    <property type="entry name" value="HTH_bacterioopsin"/>
</dbReference>
<name>A0AAX4KX41_9CREN</name>
<dbReference type="Pfam" id="PF04967">
    <property type="entry name" value="HTH_10"/>
    <property type="match status" value="1"/>
</dbReference>
<dbReference type="EMBL" id="CP146016">
    <property type="protein sequence ID" value="WWQ59420.1"/>
    <property type="molecule type" value="Genomic_DNA"/>
</dbReference>
<dbReference type="GeneID" id="89336680"/>
<evidence type="ECO:0000259" key="1">
    <source>
        <dbReference type="Pfam" id="PF04967"/>
    </source>
</evidence>
<dbReference type="Gene3D" id="1.10.10.10">
    <property type="entry name" value="Winged helix-like DNA-binding domain superfamily/Winged helix DNA-binding domain"/>
    <property type="match status" value="1"/>
</dbReference>
<protein>
    <submittedName>
        <fullName evidence="2">Helix-turn-helix domain-containing protein</fullName>
    </submittedName>
</protein>
<sequence>MFKTPFEATILVEDHPCEVMKIISLTGLKANVENVKLGDSTTDHIVLFENEIKKEDIVKLKSNSIKVLRLNDNKVWVRTNGCAVCRVLYNSDVVVEKIKVVKERTLLYTLLVPNTSSLKEFLAKLSSQGIKVTVLDTSEIPSNELTERQMEILKLAYKLGYFNDERGISLTELAEKLGISTPTLEEILRRALRKVVKYYLDKIG</sequence>
<proteinExistence type="predicted"/>
<reference evidence="2 3" key="1">
    <citation type="submission" date="2024-02" db="EMBL/GenBank/DDBJ databases">
        <title>STSV induces naive adaptation in Sulfolobus.</title>
        <authorList>
            <person name="Xiang X."/>
            <person name="Song M."/>
        </authorList>
    </citation>
    <scope>NUCLEOTIDE SEQUENCE [LARGE SCALE GENOMIC DNA]</scope>
    <source>
        <strain evidence="2 3">RT2</strain>
    </source>
</reference>
<evidence type="ECO:0000313" key="3">
    <source>
        <dbReference type="Proteomes" id="UP001432202"/>
    </source>
</evidence>
<dbReference type="InterPro" id="IPR013324">
    <property type="entry name" value="RNA_pol_sigma_r3/r4-like"/>
</dbReference>
<evidence type="ECO:0000313" key="2">
    <source>
        <dbReference type="EMBL" id="WWQ59420.1"/>
    </source>
</evidence>
<dbReference type="AlphaFoldDB" id="A0AAX4KX41"/>
<feature type="domain" description="HTH bat-type" evidence="1">
    <location>
        <begin position="145"/>
        <end position="197"/>
    </location>
</feature>
<gene>
    <name evidence="2" type="ORF">V6M85_07890</name>
</gene>
<dbReference type="PANTHER" id="PTHR34236:SF2">
    <property type="entry name" value="HTH BAT-TYPE DOMAIN-CONTAINING PROTEIN"/>
    <property type="match status" value="1"/>
</dbReference>
<dbReference type="InterPro" id="IPR036388">
    <property type="entry name" value="WH-like_DNA-bd_sf"/>
</dbReference>
<dbReference type="PANTHER" id="PTHR34236">
    <property type="entry name" value="DIMETHYL SULFOXIDE REDUCTASE TRANSCRIPTIONAL ACTIVATOR"/>
    <property type="match status" value="1"/>
</dbReference>
<dbReference type="Proteomes" id="UP001432202">
    <property type="component" value="Chromosome"/>
</dbReference>
<accession>A0AAX4KX41</accession>
<keyword evidence="3" id="KW-1185">Reference proteome</keyword>
<dbReference type="SUPFAM" id="SSF88659">
    <property type="entry name" value="Sigma3 and sigma4 domains of RNA polymerase sigma factors"/>
    <property type="match status" value="1"/>
</dbReference>